<gene>
    <name evidence="2" type="ORF">RESH_04618</name>
</gene>
<dbReference type="EMBL" id="ANOF01000150">
    <property type="protein sequence ID" value="EMI24746.1"/>
    <property type="molecule type" value="Genomic_DNA"/>
</dbReference>
<organism evidence="2 3">
    <name type="scientific">Rhodopirellula europaea SH398</name>
    <dbReference type="NCBI Taxonomy" id="1263868"/>
    <lineage>
        <taxon>Bacteria</taxon>
        <taxon>Pseudomonadati</taxon>
        <taxon>Planctomycetota</taxon>
        <taxon>Planctomycetia</taxon>
        <taxon>Pirellulales</taxon>
        <taxon>Pirellulaceae</taxon>
        <taxon>Rhodopirellula</taxon>
    </lineage>
</organism>
<accession>M5RZV3</accession>
<comment type="caution">
    <text evidence="2">The sequence shown here is derived from an EMBL/GenBank/DDBJ whole genome shotgun (WGS) entry which is preliminary data.</text>
</comment>
<sequence length="75" mass="7898">MVCGGTSFKTTLPAAHMLPGPTVTPGATKHLAATQAPSRTTIGRVIRSNVDFEKSCEPVHKNASCEAQQFDSIVT</sequence>
<reference evidence="2 3" key="1">
    <citation type="journal article" date="2013" name="Mar. Genomics">
        <title>Expression of sulfatases in Rhodopirellula baltica and the diversity of sulfatases in the genus Rhodopirellula.</title>
        <authorList>
            <person name="Wegner C.E."/>
            <person name="Richter-Heitmann T."/>
            <person name="Klindworth A."/>
            <person name="Klockow C."/>
            <person name="Richter M."/>
            <person name="Achstetter T."/>
            <person name="Glockner F.O."/>
            <person name="Harder J."/>
        </authorList>
    </citation>
    <scope>NUCLEOTIDE SEQUENCE [LARGE SCALE GENOMIC DNA]</scope>
    <source>
        <strain evidence="2 3">SH398</strain>
    </source>
</reference>
<evidence type="ECO:0000256" key="1">
    <source>
        <dbReference type="SAM" id="MobiDB-lite"/>
    </source>
</evidence>
<name>M5RZV3_9BACT</name>
<protein>
    <submittedName>
        <fullName evidence="2">Uncharacterized protein</fullName>
    </submittedName>
</protein>
<dbReference type="PATRIC" id="fig|1263868.3.peg.5008"/>
<dbReference type="Proteomes" id="UP000011996">
    <property type="component" value="Unassembled WGS sequence"/>
</dbReference>
<evidence type="ECO:0000313" key="3">
    <source>
        <dbReference type="Proteomes" id="UP000011996"/>
    </source>
</evidence>
<feature type="region of interest" description="Disordered" evidence="1">
    <location>
        <begin position="23"/>
        <end position="42"/>
    </location>
</feature>
<proteinExistence type="predicted"/>
<dbReference type="AlphaFoldDB" id="M5RZV3"/>
<evidence type="ECO:0000313" key="2">
    <source>
        <dbReference type="EMBL" id="EMI24746.1"/>
    </source>
</evidence>